<dbReference type="Gene3D" id="2.40.50.40">
    <property type="match status" value="1"/>
</dbReference>
<dbReference type="InterPro" id="IPR033899">
    <property type="entry name" value="CXC_Chemokine_domain"/>
</dbReference>
<dbReference type="SMART" id="SM00199">
    <property type="entry name" value="SCY"/>
    <property type="match status" value="1"/>
</dbReference>
<reference evidence="11" key="1">
    <citation type="submission" date="2025-08" db="UniProtKB">
        <authorList>
            <consortium name="Ensembl"/>
        </authorList>
    </citation>
    <scope>IDENTIFICATION</scope>
</reference>
<dbReference type="GO" id="GO:0006952">
    <property type="term" value="P:defense response"/>
    <property type="evidence" value="ECO:0007669"/>
    <property type="project" value="InterPro"/>
</dbReference>
<dbReference type="GO" id="GO:0008083">
    <property type="term" value="F:growth factor activity"/>
    <property type="evidence" value="ECO:0007669"/>
    <property type="project" value="UniProtKB-KW"/>
</dbReference>
<dbReference type="Pfam" id="PF00048">
    <property type="entry name" value="IL8"/>
    <property type="match status" value="1"/>
</dbReference>
<evidence type="ECO:0000256" key="7">
    <source>
        <dbReference type="ARBA" id="ARBA00022729"/>
    </source>
</evidence>
<dbReference type="InterPro" id="IPR039809">
    <property type="entry name" value="Chemokine_b/g/d"/>
</dbReference>
<protein>
    <recommendedName>
        <fullName evidence="3">Stromal cell-derived factor 1</fullName>
    </recommendedName>
    <alternativeName>
        <fullName evidence="10">C-X-C motif chemokine 12</fullName>
    </alternativeName>
</protein>
<proteinExistence type="inferred from homology"/>
<evidence type="ECO:0000256" key="5">
    <source>
        <dbReference type="ARBA" id="ARBA00022514"/>
    </source>
</evidence>
<keyword evidence="4" id="KW-0145">Chemotaxis</keyword>
<evidence type="ECO:0000256" key="3">
    <source>
        <dbReference type="ARBA" id="ARBA00016440"/>
    </source>
</evidence>
<dbReference type="InterPro" id="IPR001811">
    <property type="entry name" value="Chemokine_IL8-like_dom"/>
</dbReference>
<keyword evidence="12" id="KW-1185">Reference proteome</keyword>
<evidence type="ECO:0000256" key="1">
    <source>
        <dbReference type="ARBA" id="ARBA00004613"/>
    </source>
</evidence>
<evidence type="ECO:0000256" key="4">
    <source>
        <dbReference type="ARBA" id="ARBA00022500"/>
    </source>
</evidence>
<evidence type="ECO:0000256" key="8">
    <source>
        <dbReference type="ARBA" id="ARBA00023030"/>
    </source>
</evidence>
<dbReference type="PANTHER" id="PTHR12015">
    <property type="entry name" value="SMALL INDUCIBLE CYTOKINE A"/>
    <property type="match status" value="1"/>
</dbReference>
<evidence type="ECO:0000313" key="11">
    <source>
        <dbReference type="Ensembl" id="ENSCCRP00010024187.1"/>
    </source>
</evidence>
<sequence>MRAVGGEGPAPPPPERGGSVSLWSSVLTLRRALRRHTELWKLAVTDKSHTHTLGMDSKVLALVALLTVVIWSPEADAKPISLVERCWCRSTLNTVPQRSIREIKFLHTPSCPFQVIAKLKNNREVCINPKTKWLQQYLKNAISKIKKKRSK</sequence>
<evidence type="ECO:0000256" key="6">
    <source>
        <dbReference type="ARBA" id="ARBA00022525"/>
    </source>
</evidence>
<keyword evidence="9" id="KW-1015">Disulfide bond</keyword>
<name>A0A8C1DJW5_CYPCA</name>
<dbReference type="InterPro" id="IPR036048">
    <property type="entry name" value="Interleukin_8-like_sf"/>
</dbReference>
<evidence type="ECO:0000313" key="12">
    <source>
        <dbReference type="Proteomes" id="UP000694427"/>
    </source>
</evidence>
<comment type="subcellular location">
    <subcellularLocation>
        <location evidence="1">Secreted</location>
    </subcellularLocation>
</comment>
<dbReference type="GO" id="GO:0006955">
    <property type="term" value="P:immune response"/>
    <property type="evidence" value="ECO:0007669"/>
    <property type="project" value="InterPro"/>
</dbReference>
<keyword evidence="7" id="KW-0732">Signal</keyword>
<dbReference type="Ensembl" id="ENSCCRT00010026519.1">
    <property type="protein sequence ID" value="ENSCCRP00010024187.1"/>
    <property type="gene ID" value="ENSCCRG00010010415.1"/>
</dbReference>
<dbReference type="GO" id="GO:0005615">
    <property type="term" value="C:extracellular space"/>
    <property type="evidence" value="ECO:0007669"/>
    <property type="project" value="UniProtKB-KW"/>
</dbReference>
<dbReference type="Proteomes" id="UP000694427">
    <property type="component" value="Unplaced"/>
</dbReference>
<dbReference type="GO" id="GO:0008009">
    <property type="term" value="F:chemokine activity"/>
    <property type="evidence" value="ECO:0007669"/>
    <property type="project" value="InterPro"/>
</dbReference>
<comment type="similarity">
    <text evidence="2">Belongs to the intercrine alpha (chemokine CxC) family.</text>
</comment>
<evidence type="ECO:0000256" key="10">
    <source>
        <dbReference type="ARBA" id="ARBA00033206"/>
    </source>
</evidence>
<dbReference type="CDD" id="cd00273">
    <property type="entry name" value="Chemokine_CXC"/>
    <property type="match status" value="1"/>
</dbReference>
<keyword evidence="8" id="KW-0339">Growth factor</keyword>
<keyword evidence="5" id="KW-0202">Cytokine</keyword>
<keyword evidence="6" id="KW-0964">Secreted</keyword>
<dbReference type="AlphaFoldDB" id="A0A8C1DJW5"/>
<dbReference type="SUPFAM" id="SSF54117">
    <property type="entry name" value="Interleukin 8-like chemokines"/>
    <property type="match status" value="1"/>
</dbReference>
<organism evidence="11 12">
    <name type="scientific">Cyprinus carpio</name>
    <name type="common">Common carp</name>
    <dbReference type="NCBI Taxonomy" id="7962"/>
    <lineage>
        <taxon>Eukaryota</taxon>
        <taxon>Metazoa</taxon>
        <taxon>Chordata</taxon>
        <taxon>Craniata</taxon>
        <taxon>Vertebrata</taxon>
        <taxon>Euteleostomi</taxon>
        <taxon>Actinopterygii</taxon>
        <taxon>Neopterygii</taxon>
        <taxon>Teleostei</taxon>
        <taxon>Ostariophysi</taxon>
        <taxon>Cypriniformes</taxon>
        <taxon>Cyprinidae</taxon>
        <taxon>Cyprininae</taxon>
        <taxon>Cyprinus</taxon>
    </lineage>
</organism>
<evidence type="ECO:0000256" key="9">
    <source>
        <dbReference type="ARBA" id="ARBA00023157"/>
    </source>
</evidence>
<dbReference type="PANTHER" id="PTHR12015:SF193">
    <property type="entry name" value="STROMAL CELL-DERIVED FACTOR 1"/>
    <property type="match status" value="1"/>
</dbReference>
<evidence type="ECO:0000256" key="2">
    <source>
        <dbReference type="ARBA" id="ARBA00010665"/>
    </source>
</evidence>
<reference evidence="11" key="2">
    <citation type="submission" date="2025-09" db="UniProtKB">
        <authorList>
            <consortium name="Ensembl"/>
        </authorList>
    </citation>
    <scope>IDENTIFICATION</scope>
</reference>
<accession>A0A8C1DJW5</accession>